<dbReference type="eggNOG" id="ENOG502SVIN">
    <property type="taxonomic scope" value="Eukaryota"/>
</dbReference>
<feature type="compositionally biased region" description="Basic and acidic residues" evidence="1">
    <location>
        <begin position="110"/>
        <end position="123"/>
    </location>
</feature>
<protein>
    <submittedName>
        <fullName evidence="2">Uncharacterized protein</fullName>
    </submittedName>
</protein>
<organism evidence="2 3">
    <name type="scientific">Endocarpon pusillum (strain Z07020 / HMAS-L-300199)</name>
    <name type="common">Lichen-forming fungus</name>
    <dbReference type="NCBI Taxonomy" id="1263415"/>
    <lineage>
        <taxon>Eukaryota</taxon>
        <taxon>Fungi</taxon>
        <taxon>Dikarya</taxon>
        <taxon>Ascomycota</taxon>
        <taxon>Pezizomycotina</taxon>
        <taxon>Eurotiomycetes</taxon>
        <taxon>Chaetothyriomycetidae</taxon>
        <taxon>Verrucariales</taxon>
        <taxon>Verrucariaceae</taxon>
        <taxon>Endocarpon</taxon>
    </lineage>
</organism>
<feature type="region of interest" description="Disordered" evidence="1">
    <location>
        <begin position="1"/>
        <end position="123"/>
    </location>
</feature>
<dbReference type="Proteomes" id="UP000019373">
    <property type="component" value="Unassembled WGS sequence"/>
</dbReference>
<keyword evidence="3" id="KW-1185">Reference proteome</keyword>
<evidence type="ECO:0000313" key="3">
    <source>
        <dbReference type="Proteomes" id="UP000019373"/>
    </source>
</evidence>
<dbReference type="HOGENOM" id="CLU_136305_1_0_1"/>
<feature type="compositionally biased region" description="Basic and acidic residues" evidence="1">
    <location>
        <begin position="42"/>
        <end position="55"/>
    </location>
</feature>
<gene>
    <name evidence="2" type="ORF">EPUS_02611</name>
</gene>
<sequence>MSDATQHVTSEESRGKESTDSRAHGGNTPTGSEPSTTNSQTEKVEPKNEQIERVKANLPLPEDPPAASDWNSADSRTVNVGSGAVGDDVSKIGSGGESGLREPATAESSVRVDGEELHKPTAP</sequence>
<feature type="compositionally biased region" description="Polar residues" evidence="1">
    <location>
        <begin position="27"/>
        <end position="41"/>
    </location>
</feature>
<name>U1I0Z0_ENDPU</name>
<accession>U1I0Z0</accession>
<dbReference type="OrthoDB" id="3913483at2759"/>
<proteinExistence type="predicted"/>
<feature type="compositionally biased region" description="Polar residues" evidence="1">
    <location>
        <begin position="69"/>
        <end position="80"/>
    </location>
</feature>
<dbReference type="GeneID" id="19237664"/>
<dbReference type="OMA" id="THRITQP"/>
<reference evidence="3" key="1">
    <citation type="journal article" date="2014" name="BMC Genomics">
        <title>Genome characteristics reveal the impact of lichenization on lichen-forming fungus Endocarpon pusillum Hedwig (Verrucariales, Ascomycota).</title>
        <authorList>
            <person name="Wang Y.-Y."/>
            <person name="Liu B."/>
            <person name="Zhang X.-Y."/>
            <person name="Zhou Q.-M."/>
            <person name="Zhang T."/>
            <person name="Li H."/>
            <person name="Yu Y.-F."/>
            <person name="Zhang X.-L."/>
            <person name="Hao X.-Y."/>
            <person name="Wang M."/>
            <person name="Wang L."/>
            <person name="Wei J.-C."/>
        </authorList>
    </citation>
    <scope>NUCLEOTIDE SEQUENCE [LARGE SCALE GENOMIC DNA]</scope>
    <source>
        <strain evidence="3">Z07020 / HMAS-L-300199</strain>
    </source>
</reference>
<dbReference type="RefSeq" id="XP_007785725.1">
    <property type="nucleotide sequence ID" value="XM_007787535.1"/>
</dbReference>
<dbReference type="AlphaFoldDB" id="U1I0Z0"/>
<evidence type="ECO:0000256" key="1">
    <source>
        <dbReference type="SAM" id="MobiDB-lite"/>
    </source>
</evidence>
<evidence type="ECO:0000313" key="2">
    <source>
        <dbReference type="EMBL" id="ERF76900.1"/>
    </source>
</evidence>
<feature type="compositionally biased region" description="Basic and acidic residues" evidence="1">
    <location>
        <begin position="9"/>
        <end position="23"/>
    </location>
</feature>
<dbReference type="EMBL" id="KE720681">
    <property type="protein sequence ID" value="ERF76900.1"/>
    <property type="molecule type" value="Genomic_DNA"/>
</dbReference>